<dbReference type="AlphaFoldDB" id="A0AAE1DCP4"/>
<accession>A0AAE1DCP4</accession>
<sequence length="138" mass="15860">MRARGQERSSEGRERSRELAIKEFVSAVKGESHPAVKHCLARDDEVKGYCIREMDHPPPPQFLSPLGRGLSSSREDNSTKEGQDIKAQAESKMQWKSPSCYLQRQEDKRREDLVALYKRRTSRDLNVTDLSEVQQIES</sequence>
<keyword evidence="3" id="KW-1185">Reference proteome</keyword>
<protein>
    <submittedName>
        <fullName evidence="2">Uncharacterized protein</fullName>
    </submittedName>
</protein>
<gene>
    <name evidence="2" type="ORF">RRG08_067309</name>
</gene>
<evidence type="ECO:0000256" key="1">
    <source>
        <dbReference type="SAM" id="MobiDB-lite"/>
    </source>
</evidence>
<organism evidence="2 3">
    <name type="scientific">Elysia crispata</name>
    <name type="common">lettuce slug</name>
    <dbReference type="NCBI Taxonomy" id="231223"/>
    <lineage>
        <taxon>Eukaryota</taxon>
        <taxon>Metazoa</taxon>
        <taxon>Spiralia</taxon>
        <taxon>Lophotrochozoa</taxon>
        <taxon>Mollusca</taxon>
        <taxon>Gastropoda</taxon>
        <taxon>Heterobranchia</taxon>
        <taxon>Euthyneura</taxon>
        <taxon>Panpulmonata</taxon>
        <taxon>Sacoglossa</taxon>
        <taxon>Placobranchoidea</taxon>
        <taxon>Plakobranchidae</taxon>
        <taxon>Elysia</taxon>
    </lineage>
</organism>
<reference evidence="2" key="1">
    <citation type="journal article" date="2023" name="G3 (Bethesda)">
        <title>A reference genome for the long-term kleptoplast-retaining sea slug Elysia crispata morphotype clarki.</title>
        <authorList>
            <person name="Eastman K.E."/>
            <person name="Pendleton A.L."/>
            <person name="Shaikh M.A."/>
            <person name="Suttiyut T."/>
            <person name="Ogas R."/>
            <person name="Tomko P."/>
            <person name="Gavelis G."/>
            <person name="Widhalm J.R."/>
            <person name="Wisecaver J.H."/>
        </authorList>
    </citation>
    <scope>NUCLEOTIDE SEQUENCE</scope>
    <source>
        <strain evidence="2">ECLA1</strain>
    </source>
</reference>
<dbReference type="Proteomes" id="UP001283361">
    <property type="component" value="Unassembled WGS sequence"/>
</dbReference>
<name>A0AAE1DCP4_9GAST</name>
<feature type="compositionally biased region" description="Basic and acidic residues" evidence="1">
    <location>
        <begin position="73"/>
        <end position="89"/>
    </location>
</feature>
<evidence type="ECO:0000313" key="2">
    <source>
        <dbReference type="EMBL" id="KAK3765587.1"/>
    </source>
</evidence>
<evidence type="ECO:0000313" key="3">
    <source>
        <dbReference type="Proteomes" id="UP001283361"/>
    </source>
</evidence>
<comment type="caution">
    <text evidence="2">The sequence shown here is derived from an EMBL/GenBank/DDBJ whole genome shotgun (WGS) entry which is preliminary data.</text>
</comment>
<feature type="region of interest" description="Disordered" evidence="1">
    <location>
        <begin position="53"/>
        <end position="102"/>
    </location>
</feature>
<feature type="compositionally biased region" description="Low complexity" evidence="1">
    <location>
        <begin position="63"/>
        <end position="72"/>
    </location>
</feature>
<dbReference type="EMBL" id="JAWDGP010004286">
    <property type="protein sequence ID" value="KAK3765587.1"/>
    <property type="molecule type" value="Genomic_DNA"/>
</dbReference>
<proteinExistence type="predicted"/>